<comment type="caution">
    <text evidence="1">The sequence shown here is derived from an EMBL/GenBank/DDBJ whole genome shotgun (WGS) entry which is preliminary data.</text>
</comment>
<dbReference type="Proteomes" id="UP000679126">
    <property type="component" value="Unassembled WGS sequence"/>
</dbReference>
<name>A0ABS3Y9L0_9BACT</name>
<dbReference type="PROSITE" id="PS00061">
    <property type="entry name" value="ADH_SHORT"/>
    <property type="match status" value="1"/>
</dbReference>
<dbReference type="CDD" id="cd05233">
    <property type="entry name" value="SDR_c"/>
    <property type="match status" value="1"/>
</dbReference>
<gene>
    <name evidence="1" type="ORF">J7I43_03895</name>
</gene>
<dbReference type="PRINTS" id="PR00081">
    <property type="entry name" value="GDHRDH"/>
</dbReference>
<keyword evidence="2" id="KW-1185">Reference proteome</keyword>
<dbReference type="InterPro" id="IPR002347">
    <property type="entry name" value="SDR_fam"/>
</dbReference>
<dbReference type="InterPro" id="IPR036291">
    <property type="entry name" value="NAD(P)-bd_dom_sf"/>
</dbReference>
<sequence>MSKNIVITGGSSGIGKGIAKYFFSKGYQVLITGRNLEKLERIGTEMPGISTLQYDNANEHDHLKITTFIKERWNGKLHILVNNAGIVQLSELGAINLESMETMFRSHVFGPSILASACLPFLEAAKGQILNITSSVGIKPYAQTSAYGSAKAALNMLTKIWALELAPKGIRVNAIAPGPTETGILKSSGLDDEMVKAIHEAERAAIPLQRRGYVDDIVASAVMLLDSWSDWTTGIVLPADGGVSIS</sequence>
<dbReference type="PANTHER" id="PTHR43975">
    <property type="entry name" value="ZGC:101858"/>
    <property type="match status" value="1"/>
</dbReference>
<protein>
    <submittedName>
        <fullName evidence="1">SDR family oxidoreductase</fullName>
    </submittedName>
</protein>
<organism evidence="1 2">
    <name type="scientific">Chitinophaga chungangae</name>
    <dbReference type="NCBI Taxonomy" id="2821488"/>
    <lineage>
        <taxon>Bacteria</taxon>
        <taxon>Pseudomonadati</taxon>
        <taxon>Bacteroidota</taxon>
        <taxon>Chitinophagia</taxon>
        <taxon>Chitinophagales</taxon>
        <taxon>Chitinophagaceae</taxon>
        <taxon>Chitinophaga</taxon>
    </lineage>
</organism>
<reference evidence="2" key="1">
    <citation type="submission" date="2021-03" db="EMBL/GenBank/DDBJ databases">
        <title>Assistant Professor.</title>
        <authorList>
            <person name="Huq M.A."/>
        </authorList>
    </citation>
    <scope>NUCLEOTIDE SEQUENCE [LARGE SCALE GENOMIC DNA]</scope>
    <source>
        <strain evidence="2">MAH-28</strain>
    </source>
</reference>
<dbReference type="Pfam" id="PF13561">
    <property type="entry name" value="adh_short_C2"/>
    <property type="match status" value="1"/>
</dbReference>
<dbReference type="RefSeq" id="WP_209143443.1">
    <property type="nucleotide sequence ID" value="NZ_JAGHKP010000001.1"/>
</dbReference>
<evidence type="ECO:0000313" key="2">
    <source>
        <dbReference type="Proteomes" id="UP000679126"/>
    </source>
</evidence>
<evidence type="ECO:0000313" key="1">
    <source>
        <dbReference type="EMBL" id="MBO9151336.1"/>
    </source>
</evidence>
<dbReference type="Gene3D" id="3.40.50.720">
    <property type="entry name" value="NAD(P)-binding Rossmann-like Domain"/>
    <property type="match status" value="1"/>
</dbReference>
<proteinExistence type="predicted"/>
<dbReference type="PANTHER" id="PTHR43975:SF2">
    <property type="entry name" value="EG:BACR7A4.14 PROTEIN-RELATED"/>
    <property type="match status" value="1"/>
</dbReference>
<dbReference type="SUPFAM" id="SSF51735">
    <property type="entry name" value="NAD(P)-binding Rossmann-fold domains"/>
    <property type="match status" value="1"/>
</dbReference>
<accession>A0ABS3Y9L0</accession>
<dbReference type="PRINTS" id="PR00080">
    <property type="entry name" value="SDRFAMILY"/>
</dbReference>
<dbReference type="InterPro" id="IPR020904">
    <property type="entry name" value="Sc_DH/Rdtase_CS"/>
</dbReference>
<dbReference type="EMBL" id="JAGHKP010000001">
    <property type="protein sequence ID" value="MBO9151336.1"/>
    <property type="molecule type" value="Genomic_DNA"/>
</dbReference>